<evidence type="ECO:0000313" key="2">
    <source>
        <dbReference type="Proteomes" id="UP000634136"/>
    </source>
</evidence>
<proteinExistence type="predicted"/>
<comment type="caution">
    <text evidence="1">The sequence shown here is derived from an EMBL/GenBank/DDBJ whole genome shotgun (WGS) entry which is preliminary data.</text>
</comment>
<organism evidence="1 2">
    <name type="scientific">Senna tora</name>
    <dbReference type="NCBI Taxonomy" id="362788"/>
    <lineage>
        <taxon>Eukaryota</taxon>
        <taxon>Viridiplantae</taxon>
        <taxon>Streptophyta</taxon>
        <taxon>Embryophyta</taxon>
        <taxon>Tracheophyta</taxon>
        <taxon>Spermatophyta</taxon>
        <taxon>Magnoliopsida</taxon>
        <taxon>eudicotyledons</taxon>
        <taxon>Gunneridae</taxon>
        <taxon>Pentapetalae</taxon>
        <taxon>rosids</taxon>
        <taxon>fabids</taxon>
        <taxon>Fabales</taxon>
        <taxon>Fabaceae</taxon>
        <taxon>Caesalpinioideae</taxon>
        <taxon>Cassia clade</taxon>
        <taxon>Senna</taxon>
    </lineage>
</organism>
<dbReference type="Proteomes" id="UP000634136">
    <property type="component" value="Unassembled WGS sequence"/>
</dbReference>
<reference evidence="1" key="1">
    <citation type="submission" date="2020-09" db="EMBL/GenBank/DDBJ databases">
        <title>Genome-Enabled Discovery of Anthraquinone Biosynthesis in Senna tora.</title>
        <authorList>
            <person name="Kang S.-H."/>
            <person name="Pandey R.P."/>
            <person name="Lee C.-M."/>
            <person name="Sim J.-S."/>
            <person name="Jeong J.-T."/>
            <person name="Choi B.-S."/>
            <person name="Jung M."/>
            <person name="Ginzburg D."/>
            <person name="Zhao K."/>
            <person name="Won S.Y."/>
            <person name="Oh T.-J."/>
            <person name="Yu Y."/>
            <person name="Kim N.-H."/>
            <person name="Lee O.R."/>
            <person name="Lee T.-H."/>
            <person name="Bashyal P."/>
            <person name="Kim T.-S."/>
            <person name="Lee W.-H."/>
            <person name="Kawkins C."/>
            <person name="Kim C.-K."/>
            <person name="Kim J.S."/>
            <person name="Ahn B.O."/>
            <person name="Rhee S.Y."/>
            <person name="Sohng J.K."/>
        </authorList>
    </citation>
    <scope>NUCLEOTIDE SEQUENCE</scope>
    <source>
        <tissue evidence="1">Leaf</tissue>
    </source>
</reference>
<dbReference type="AlphaFoldDB" id="A0A834W7Y3"/>
<evidence type="ECO:0000313" key="1">
    <source>
        <dbReference type="EMBL" id="KAF7812452.1"/>
    </source>
</evidence>
<dbReference type="EMBL" id="JAAIUW010000010">
    <property type="protein sequence ID" value="KAF7812452.1"/>
    <property type="molecule type" value="Genomic_DNA"/>
</dbReference>
<accession>A0A834W7Y3</accession>
<gene>
    <name evidence="1" type="ORF">G2W53_033428</name>
</gene>
<name>A0A834W7Y3_9FABA</name>
<sequence length="168" mass="19355">MWGCWGVRFGGLGWVWKIDGVGGGDLGKREKEEERDKISGENLAGKHGGGVILGLWRRVGTARSFGGLGWIFLLEVDTEEEDYIVMGLFILKRNIESKMLKKKSMFKRRYIWWRKGIPIEPQRKETTVRDWRQTLVHEPLLVMVCGVREKRADKSDVIQGGKQRQVLI</sequence>
<keyword evidence="2" id="KW-1185">Reference proteome</keyword>
<protein>
    <submittedName>
        <fullName evidence="1">Uncharacterized protein</fullName>
    </submittedName>
</protein>